<dbReference type="InterPro" id="IPR013154">
    <property type="entry name" value="ADH-like_N"/>
</dbReference>
<keyword evidence="5" id="KW-1185">Reference proteome</keyword>
<dbReference type="Proteomes" id="UP001251870">
    <property type="component" value="Unassembled WGS sequence"/>
</dbReference>
<evidence type="ECO:0000313" key="5">
    <source>
        <dbReference type="Proteomes" id="UP001251870"/>
    </source>
</evidence>
<dbReference type="RefSeq" id="WP_310547750.1">
    <property type="nucleotide sequence ID" value="NZ_JAVKGR010000003.1"/>
</dbReference>
<accession>A0ABU2DQQ2</accession>
<dbReference type="EMBL" id="JAVKGR010000003">
    <property type="protein sequence ID" value="MDR8018756.1"/>
    <property type="molecule type" value="Genomic_DNA"/>
</dbReference>
<dbReference type="Gene3D" id="3.90.180.10">
    <property type="entry name" value="Medium-chain alcohol dehydrogenases, catalytic domain"/>
    <property type="match status" value="1"/>
</dbReference>
<gene>
    <name evidence="4" type="ORF">RIL96_04160</name>
</gene>
<evidence type="ECO:0000313" key="4">
    <source>
        <dbReference type="EMBL" id="MDR8018756.1"/>
    </source>
</evidence>
<name>A0ABU2DQQ2_9MICC</name>
<dbReference type="Pfam" id="PF08240">
    <property type="entry name" value="ADH_N"/>
    <property type="match status" value="1"/>
</dbReference>
<dbReference type="NCBIfam" id="TIGR02824">
    <property type="entry name" value="quinone_pig3"/>
    <property type="match status" value="1"/>
</dbReference>
<evidence type="ECO:0000259" key="3">
    <source>
        <dbReference type="SMART" id="SM00829"/>
    </source>
</evidence>
<dbReference type="InterPro" id="IPR013149">
    <property type="entry name" value="ADH-like_C"/>
</dbReference>
<comment type="caution">
    <text evidence="4">The sequence shown here is derived from an EMBL/GenBank/DDBJ whole genome shotgun (WGS) entry which is preliminary data.</text>
</comment>
<dbReference type="SUPFAM" id="SSF51735">
    <property type="entry name" value="NAD(P)-binding Rossmann-fold domains"/>
    <property type="match status" value="1"/>
</dbReference>
<dbReference type="Pfam" id="PF00107">
    <property type="entry name" value="ADH_zinc_N"/>
    <property type="match status" value="1"/>
</dbReference>
<dbReference type="CDD" id="cd05276">
    <property type="entry name" value="p53_inducible_oxidoreductase"/>
    <property type="match status" value="1"/>
</dbReference>
<proteinExistence type="predicted"/>
<sequence>MRAVQYEGTGGVEVIAVNDVPDPRPEPGQVLIEVAAAGLNRADVMQRLGVYPPPEGVTYIPGLEVSGRVVAAGPGSDDAVQALVGTDVVALLAGGGCAEKVAVDARHVLPVPAGVSVVDAAGIIEVAATVHSNLIGEAHVSAGQTVLVHGGTGGIGSFALQMLSTRGITVITTVGGPEKIEIARGFGAEHVIDHRAEDFAARVEEITGGRGVDAVLDVVGAKYLDQNLRCLSDDGCLVIIGLQGGRRAEADLGRMLAKRLRITATTLRSRDADTKARIISAVGAEIWPMVTAGEIRVPIDSTYPLAQAADAYAHFDSGTHIGKVLITP</sequence>
<dbReference type="InterPro" id="IPR036291">
    <property type="entry name" value="NAD(P)-bd_dom_sf"/>
</dbReference>
<keyword evidence="1" id="KW-0521">NADP</keyword>
<dbReference type="SMART" id="SM00829">
    <property type="entry name" value="PKS_ER"/>
    <property type="match status" value="1"/>
</dbReference>
<dbReference type="PANTHER" id="PTHR48106">
    <property type="entry name" value="QUINONE OXIDOREDUCTASE PIG3-RELATED"/>
    <property type="match status" value="1"/>
</dbReference>
<organism evidence="4 5">
    <name type="scientific">Nesterenkonia aerolata</name>
    <dbReference type="NCBI Taxonomy" id="3074079"/>
    <lineage>
        <taxon>Bacteria</taxon>
        <taxon>Bacillati</taxon>
        <taxon>Actinomycetota</taxon>
        <taxon>Actinomycetes</taxon>
        <taxon>Micrococcales</taxon>
        <taxon>Micrococcaceae</taxon>
        <taxon>Nesterenkonia</taxon>
    </lineage>
</organism>
<dbReference type="InterPro" id="IPR020843">
    <property type="entry name" value="ER"/>
</dbReference>
<dbReference type="InterPro" id="IPR011032">
    <property type="entry name" value="GroES-like_sf"/>
</dbReference>
<keyword evidence="2" id="KW-0560">Oxidoreductase</keyword>
<dbReference type="SUPFAM" id="SSF50129">
    <property type="entry name" value="GroES-like"/>
    <property type="match status" value="1"/>
</dbReference>
<feature type="domain" description="Enoyl reductase (ER)" evidence="3">
    <location>
        <begin position="10"/>
        <end position="326"/>
    </location>
</feature>
<evidence type="ECO:0000256" key="2">
    <source>
        <dbReference type="ARBA" id="ARBA00023002"/>
    </source>
</evidence>
<protein>
    <submittedName>
        <fullName evidence="4">NAD(P)H-quinone oxidoreductase</fullName>
    </submittedName>
</protein>
<dbReference type="Gene3D" id="3.40.50.720">
    <property type="entry name" value="NAD(P)-binding Rossmann-like Domain"/>
    <property type="match status" value="1"/>
</dbReference>
<evidence type="ECO:0000256" key="1">
    <source>
        <dbReference type="ARBA" id="ARBA00022857"/>
    </source>
</evidence>
<dbReference type="PANTHER" id="PTHR48106:SF8">
    <property type="entry name" value="OS02G0805600 PROTEIN"/>
    <property type="match status" value="1"/>
</dbReference>
<dbReference type="InterPro" id="IPR014189">
    <property type="entry name" value="Quinone_OxRdtase_PIG3"/>
</dbReference>
<reference evidence="4 5" key="1">
    <citation type="submission" date="2023-09" db="EMBL/GenBank/DDBJ databases">
        <title>Description of three actinobacteria isolated from air of manufacturing shop in a pharmaceutical factory.</title>
        <authorList>
            <person name="Zhang D.-F."/>
        </authorList>
    </citation>
    <scope>NUCLEOTIDE SEQUENCE [LARGE SCALE GENOMIC DNA]</scope>
    <source>
        <strain evidence="4 5">LY-0111</strain>
    </source>
</reference>